<accession>A0A0C2WXJ0</accession>
<sequence>MRFPEVGILSQKKKCQNNAKRLRRWRRSYYSLPKLNSCILLCGSGYPRAEVRLTIVY</sequence>
<evidence type="ECO:0000313" key="1">
    <source>
        <dbReference type="EMBL" id="KIM30853.1"/>
    </source>
</evidence>
<reference evidence="2" key="2">
    <citation type="submission" date="2015-01" db="EMBL/GenBank/DDBJ databases">
        <title>Evolutionary Origins and Diversification of the Mycorrhizal Mutualists.</title>
        <authorList>
            <consortium name="DOE Joint Genome Institute"/>
            <consortium name="Mycorrhizal Genomics Consortium"/>
            <person name="Kohler A."/>
            <person name="Kuo A."/>
            <person name="Nagy L.G."/>
            <person name="Floudas D."/>
            <person name="Copeland A."/>
            <person name="Barry K.W."/>
            <person name="Cichocki N."/>
            <person name="Veneault-Fourrey C."/>
            <person name="LaButti K."/>
            <person name="Lindquist E.A."/>
            <person name="Lipzen A."/>
            <person name="Lundell T."/>
            <person name="Morin E."/>
            <person name="Murat C."/>
            <person name="Riley R."/>
            <person name="Ohm R."/>
            <person name="Sun H."/>
            <person name="Tunlid A."/>
            <person name="Henrissat B."/>
            <person name="Grigoriev I.V."/>
            <person name="Hibbett D.S."/>
            <person name="Martin F."/>
        </authorList>
    </citation>
    <scope>NUCLEOTIDE SEQUENCE [LARGE SCALE GENOMIC DNA]</scope>
    <source>
        <strain evidence="2">MAFF 305830</strain>
    </source>
</reference>
<dbReference type="Proteomes" id="UP000054097">
    <property type="component" value="Unassembled WGS sequence"/>
</dbReference>
<dbReference type="EMBL" id="KN824283">
    <property type="protein sequence ID" value="KIM30853.1"/>
    <property type="molecule type" value="Genomic_DNA"/>
</dbReference>
<reference evidence="1 2" key="1">
    <citation type="submission" date="2014-04" db="EMBL/GenBank/DDBJ databases">
        <authorList>
            <consortium name="DOE Joint Genome Institute"/>
            <person name="Kuo A."/>
            <person name="Zuccaro A."/>
            <person name="Kohler A."/>
            <person name="Nagy L.G."/>
            <person name="Floudas D."/>
            <person name="Copeland A."/>
            <person name="Barry K.W."/>
            <person name="Cichocki N."/>
            <person name="Veneault-Fourrey C."/>
            <person name="LaButti K."/>
            <person name="Lindquist E.A."/>
            <person name="Lipzen A."/>
            <person name="Lundell T."/>
            <person name="Morin E."/>
            <person name="Murat C."/>
            <person name="Sun H."/>
            <person name="Tunlid A."/>
            <person name="Henrissat B."/>
            <person name="Grigoriev I.V."/>
            <person name="Hibbett D.S."/>
            <person name="Martin F."/>
            <person name="Nordberg H.P."/>
            <person name="Cantor M.N."/>
            <person name="Hua S.X."/>
        </authorList>
    </citation>
    <scope>NUCLEOTIDE SEQUENCE [LARGE SCALE GENOMIC DNA]</scope>
    <source>
        <strain evidence="1 2">MAFF 305830</strain>
    </source>
</reference>
<name>A0A0C2WXJ0_SERVB</name>
<protein>
    <submittedName>
        <fullName evidence="1">Uncharacterized protein</fullName>
    </submittedName>
</protein>
<organism evidence="1 2">
    <name type="scientific">Serendipita vermifera MAFF 305830</name>
    <dbReference type="NCBI Taxonomy" id="933852"/>
    <lineage>
        <taxon>Eukaryota</taxon>
        <taxon>Fungi</taxon>
        <taxon>Dikarya</taxon>
        <taxon>Basidiomycota</taxon>
        <taxon>Agaricomycotina</taxon>
        <taxon>Agaricomycetes</taxon>
        <taxon>Sebacinales</taxon>
        <taxon>Serendipitaceae</taxon>
        <taxon>Serendipita</taxon>
    </lineage>
</organism>
<dbReference type="AlphaFoldDB" id="A0A0C2WXJ0"/>
<evidence type="ECO:0000313" key="2">
    <source>
        <dbReference type="Proteomes" id="UP000054097"/>
    </source>
</evidence>
<gene>
    <name evidence="1" type="ORF">M408DRAFT_271487</name>
</gene>
<dbReference type="HOGENOM" id="CLU_2997934_0_0_1"/>
<proteinExistence type="predicted"/>
<keyword evidence="2" id="KW-1185">Reference proteome</keyword>